<name>A0A1F8GWC8_9BACT</name>
<sequence length="97" mass="10257">MSHQKVSYSKGSPGLHVSGGDGKPGRLIRISPTAVVLIGSQKTPISLSALLRGPLHGATLRADVGINEVETQVPGTRDQTVRQPHINYLHVMPNGMA</sequence>
<feature type="region of interest" description="Disordered" evidence="1">
    <location>
        <begin position="1"/>
        <end position="25"/>
    </location>
</feature>
<evidence type="ECO:0000256" key="1">
    <source>
        <dbReference type="SAM" id="MobiDB-lite"/>
    </source>
</evidence>
<reference evidence="2 3" key="1">
    <citation type="journal article" date="2016" name="Nat. Commun.">
        <title>Thousands of microbial genomes shed light on interconnected biogeochemical processes in an aquifer system.</title>
        <authorList>
            <person name="Anantharaman K."/>
            <person name="Brown C.T."/>
            <person name="Hug L.A."/>
            <person name="Sharon I."/>
            <person name="Castelle C.J."/>
            <person name="Probst A.J."/>
            <person name="Thomas B.C."/>
            <person name="Singh A."/>
            <person name="Wilkins M.J."/>
            <person name="Karaoz U."/>
            <person name="Brodie E.L."/>
            <person name="Williams K.H."/>
            <person name="Hubbard S.S."/>
            <person name="Banfield J.F."/>
        </authorList>
    </citation>
    <scope>NUCLEOTIDE SEQUENCE [LARGE SCALE GENOMIC DNA]</scope>
</reference>
<protein>
    <submittedName>
        <fullName evidence="2">Uncharacterized protein</fullName>
    </submittedName>
</protein>
<accession>A0A1F8GWC8</accession>
<evidence type="ECO:0000313" key="2">
    <source>
        <dbReference type="EMBL" id="OGN28978.1"/>
    </source>
</evidence>
<comment type="caution">
    <text evidence="2">The sequence shown here is derived from an EMBL/GenBank/DDBJ whole genome shotgun (WGS) entry which is preliminary data.</text>
</comment>
<evidence type="ECO:0000313" key="3">
    <source>
        <dbReference type="Proteomes" id="UP000179047"/>
    </source>
</evidence>
<proteinExistence type="predicted"/>
<dbReference type="STRING" id="1802701.A3A33_01795"/>
<gene>
    <name evidence="2" type="ORF">A3A33_01795</name>
</gene>
<dbReference type="Proteomes" id="UP000179047">
    <property type="component" value="Unassembled WGS sequence"/>
</dbReference>
<organism evidence="2 3">
    <name type="scientific">Candidatus Yanofskybacteria bacterium RIFCSPLOWO2_01_FULL_49_25</name>
    <dbReference type="NCBI Taxonomy" id="1802701"/>
    <lineage>
        <taxon>Bacteria</taxon>
        <taxon>Candidatus Yanofskyibacteriota</taxon>
    </lineage>
</organism>
<dbReference type="AlphaFoldDB" id="A0A1F8GWC8"/>
<feature type="compositionally biased region" description="Polar residues" evidence="1">
    <location>
        <begin position="1"/>
        <end position="10"/>
    </location>
</feature>
<dbReference type="EMBL" id="MGKP01000011">
    <property type="protein sequence ID" value="OGN28978.1"/>
    <property type="molecule type" value="Genomic_DNA"/>
</dbReference>